<keyword evidence="4" id="KW-1185">Reference proteome</keyword>
<organism evidence="3 4">
    <name type="scientific">Berryella wangjianweii</name>
    <dbReference type="NCBI Taxonomy" id="2734634"/>
    <lineage>
        <taxon>Bacteria</taxon>
        <taxon>Bacillati</taxon>
        <taxon>Actinomycetota</taxon>
        <taxon>Coriobacteriia</taxon>
        <taxon>Eggerthellales</taxon>
        <taxon>Eggerthellaceae</taxon>
        <taxon>Berryella</taxon>
    </lineage>
</organism>
<proteinExistence type="predicted"/>
<dbReference type="Proteomes" id="UP000503297">
    <property type="component" value="Chromosome"/>
</dbReference>
<feature type="region of interest" description="Disordered" evidence="1">
    <location>
        <begin position="472"/>
        <end position="568"/>
    </location>
</feature>
<accession>A0A6M8J0H4</accession>
<dbReference type="KEGG" id="bwa:HLV38_04545"/>
<feature type="compositionally biased region" description="Low complexity" evidence="1">
    <location>
        <begin position="279"/>
        <end position="311"/>
    </location>
</feature>
<dbReference type="AlphaFoldDB" id="A0A6M8J0H4"/>
<gene>
    <name evidence="3" type="ORF">HLV38_04545</name>
</gene>
<evidence type="ECO:0000313" key="4">
    <source>
        <dbReference type="Proteomes" id="UP000503297"/>
    </source>
</evidence>
<sequence>MARNPRDNEDAARVQRAHRAASVHRRKPGARSGAPASGAPAAGAPAAPTVSQAPASPPSDEPATPVVPASRAVGPRQAEASAQPPRPSVRQKGRVRPTKRKPGASVVARPNDGTAPIAGDTPVGDAPAPAASAGPATTAPLTPDRASEDPAGSTTPGGAVQQPAGGAEKPARPRAASIAPRVRRKPTKRKPGAPAAAPSEAEGSSGLTSPADTPSTASSPSATLTPVGASADVATPADGPAASSRPAGMGALLQGARASLNGRFGRGKSAGDAEGRAEGAGVADGSDADDAASGSAAGGDASQLPSDPAASGSGGSPKGDGATSGDGASAKPGRAPLTPRRIALRAAGGLAIAAVVTMALLLAAFCWHHWMRYDDHADMQGLWTVQGTSALVSIDAESIHLSDDVAYAYQLNQSDKLIRFEFGTMKGQGRYLFTADRRRLVMIDGDSFTGWQTFWDDAARAWADLLTAFGGTPPALPEGEGVTVFTRPGDDGAADAGVPADDGSNTPDSQGAGERADAAAPAADRPADEADARPDGGSGLADRVRGPAAAGQTDAAAVAAGAADHAGR</sequence>
<name>A0A6M8J0H4_9ACTN</name>
<feature type="compositionally biased region" description="Gly residues" evidence="1">
    <location>
        <begin position="312"/>
        <end position="324"/>
    </location>
</feature>
<feature type="compositionally biased region" description="Low complexity" evidence="1">
    <location>
        <begin position="126"/>
        <end position="143"/>
    </location>
</feature>
<keyword evidence="2" id="KW-0472">Membrane</keyword>
<feature type="compositionally biased region" description="Basic residues" evidence="1">
    <location>
        <begin position="181"/>
        <end position="191"/>
    </location>
</feature>
<protein>
    <submittedName>
        <fullName evidence="3">Uncharacterized protein</fullName>
    </submittedName>
</protein>
<dbReference type="RefSeq" id="WP_173164615.1">
    <property type="nucleotide sequence ID" value="NZ_CP053716.1"/>
</dbReference>
<keyword evidence="2" id="KW-0812">Transmembrane</keyword>
<feature type="compositionally biased region" description="Low complexity" evidence="1">
    <location>
        <begin position="494"/>
        <end position="503"/>
    </location>
</feature>
<feature type="compositionally biased region" description="Basic residues" evidence="1">
    <location>
        <begin position="15"/>
        <end position="29"/>
    </location>
</feature>
<reference evidence="4" key="1">
    <citation type="submission" date="2020-05" db="EMBL/GenBank/DDBJ databases">
        <title>Novel species in genus Nocardioides.</title>
        <authorList>
            <person name="Zhang G."/>
        </authorList>
    </citation>
    <scope>NUCLEOTIDE SEQUENCE [LARGE SCALE GENOMIC DNA]</scope>
    <source>
        <strain evidence="4">zg-1050</strain>
    </source>
</reference>
<feature type="compositionally biased region" description="Basic residues" evidence="1">
    <location>
        <begin position="89"/>
        <end position="102"/>
    </location>
</feature>
<feature type="compositionally biased region" description="Low complexity" evidence="1">
    <location>
        <begin position="192"/>
        <end position="226"/>
    </location>
</feature>
<feature type="compositionally biased region" description="Low complexity" evidence="1">
    <location>
        <begin position="156"/>
        <end position="180"/>
    </location>
</feature>
<dbReference type="EMBL" id="CP053716">
    <property type="protein sequence ID" value="QKF07470.1"/>
    <property type="molecule type" value="Genomic_DNA"/>
</dbReference>
<feature type="compositionally biased region" description="Basic and acidic residues" evidence="1">
    <location>
        <begin position="1"/>
        <end position="13"/>
    </location>
</feature>
<feature type="compositionally biased region" description="Low complexity" evidence="1">
    <location>
        <begin position="30"/>
        <end position="48"/>
    </location>
</feature>
<feature type="region of interest" description="Disordered" evidence="1">
    <location>
        <begin position="1"/>
        <end position="336"/>
    </location>
</feature>
<feature type="compositionally biased region" description="Low complexity" evidence="1">
    <location>
        <begin position="546"/>
        <end position="568"/>
    </location>
</feature>
<keyword evidence="2" id="KW-1133">Transmembrane helix</keyword>
<evidence type="ECO:0000256" key="2">
    <source>
        <dbReference type="SAM" id="Phobius"/>
    </source>
</evidence>
<evidence type="ECO:0000256" key="1">
    <source>
        <dbReference type="SAM" id="MobiDB-lite"/>
    </source>
</evidence>
<evidence type="ECO:0000313" key="3">
    <source>
        <dbReference type="EMBL" id="QKF07470.1"/>
    </source>
</evidence>
<feature type="compositionally biased region" description="Basic and acidic residues" evidence="1">
    <location>
        <begin position="525"/>
        <end position="534"/>
    </location>
</feature>
<feature type="transmembrane region" description="Helical" evidence="2">
    <location>
        <begin position="342"/>
        <end position="367"/>
    </location>
</feature>